<dbReference type="OrthoDB" id="9809406at2"/>
<dbReference type="Pfam" id="PF10646">
    <property type="entry name" value="Germane"/>
    <property type="match status" value="1"/>
</dbReference>
<dbReference type="PROSITE" id="PS51257">
    <property type="entry name" value="PROKAR_LIPOPROTEIN"/>
    <property type="match status" value="1"/>
</dbReference>
<dbReference type="HOGENOM" id="CLU_080926_0_1_9"/>
<feature type="compositionally biased region" description="Low complexity" evidence="1">
    <location>
        <begin position="31"/>
        <end position="54"/>
    </location>
</feature>
<feature type="region of interest" description="Disordered" evidence="1">
    <location>
        <begin position="31"/>
        <end position="64"/>
    </location>
</feature>
<dbReference type="RefSeq" id="WP_014828825.1">
    <property type="nucleotide sequence ID" value="NC_018068.1"/>
</dbReference>
<dbReference type="EMBL" id="CP003639">
    <property type="protein sequence ID" value="AFM42838.1"/>
    <property type="molecule type" value="Genomic_DNA"/>
</dbReference>
<sequence length="199" mass="21234">MTRGFHKLHIFALISLLLSVTLLAGCNSVKTQQTQPSNTSGNNTSSVSSTPSNNDTGTSTQPSQSVKLTLYFPNNDGSALVPVERTVQISNQEVINTMLKELSSPPSGLESPLPKGTILRSADVKNGIATLNFSKEFKQNFSGGSDAEMMTIYGIVDTLTSLSNVQSVQFLLEGQKQDVILGGLDTSGPLTRNNSLIKK</sequence>
<feature type="chain" id="PRO_5039272209" evidence="2">
    <location>
        <begin position="25"/>
        <end position="199"/>
    </location>
</feature>
<evidence type="ECO:0000259" key="3">
    <source>
        <dbReference type="SMART" id="SM00909"/>
    </source>
</evidence>
<accession>I4DAL4</accession>
<dbReference type="eggNOG" id="COG5401">
    <property type="taxonomic scope" value="Bacteria"/>
</dbReference>
<protein>
    <submittedName>
        <fullName evidence="4">Sporulation/spore germination protein</fullName>
    </submittedName>
</protein>
<dbReference type="AlphaFoldDB" id="I4DAL4"/>
<dbReference type="InterPro" id="IPR019606">
    <property type="entry name" value="GerMN"/>
</dbReference>
<gene>
    <name evidence="4" type="ordered locus">Desaci_3972</name>
</gene>
<feature type="domain" description="GerMN" evidence="3">
    <location>
        <begin position="95"/>
        <end position="181"/>
    </location>
</feature>
<name>I4DAL4_DESAJ</name>
<evidence type="ECO:0000256" key="2">
    <source>
        <dbReference type="SAM" id="SignalP"/>
    </source>
</evidence>
<organism evidence="4 5">
    <name type="scientific">Desulfosporosinus acidiphilus (strain DSM 22704 / JCM 16185 / SJ4)</name>
    <dbReference type="NCBI Taxonomy" id="646529"/>
    <lineage>
        <taxon>Bacteria</taxon>
        <taxon>Bacillati</taxon>
        <taxon>Bacillota</taxon>
        <taxon>Clostridia</taxon>
        <taxon>Eubacteriales</taxon>
        <taxon>Desulfitobacteriaceae</taxon>
        <taxon>Desulfosporosinus</taxon>
    </lineage>
</organism>
<keyword evidence="2" id="KW-0732">Signal</keyword>
<dbReference type="SMART" id="SM00909">
    <property type="entry name" value="Germane"/>
    <property type="match status" value="1"/>
</dbReference>
<evidence type="ECO:0000313" key="4">
    <source>
        <dbReference type="EMBL" id="AFM42838.1"/>
    </source>
</evidence>
<feature type="compositionally biased region" description="Polar residues" evidence="1">
    <location>
        <begin position="55"/>
        <end position="64"/>
    </location>
</feature>
<evidence type="ECO:0000256" key="1">
    <source>
        <dbReference type="SAM" id="MobiDB-lite"/>
    </source>
</evidence>
<feature type="signal peptide" evidence="2">
    <location>
        <begin position="1"/>
        <end position="24"/>
    </location>
</feature>
<reference evidence="4 5" key="1">
    <citation type="journal article" date="2012" name="J. Bacteriol.">
        <title>Complete genome sequences of Desulfosporosinus orientis DSM765T, Desulfosporosinus youngiae DSM17734T, Desulfosporosinus meridiei DSM13257T, and Desulfosporosinus acidiphilus DSM22704T.</title>
        <authorList>
            <person name="Pester M."/>
            <person name="Brambilla E."/>
            <person name="Alazard D."/>
            <person name="Rattei T."/>
            <person name="Weinmaier T."/>
            <person name="Han J."/>
            <person name="Lucas S."/>
            <person name="Lapidus A."/>
            <person name="Cheng J.F."/>
            <person name="Goodwin L."/>
            <person name="Pitluck S."/>
            <person name="Peters L."/>
            <person name="Ovchinnikova G."/>
            <person name="Teshima H."/>
            <person name="Detter J.C."/>
            <person name="Han C.S."/>
            <person name="Tapia R."/>
            <person name="Land M.L."/>
            <person name="Hauser L."/>
            <person name="Kyrpides N.C."/>
            <person name="Ivanova N.N."/>
            <person name="Pagani I."/>
            <person name="Huntmann M."/>
            <person name="Wei C.L."/>
            <person name="Davenport K.W."/>
            <person name="Daligault H."/>
            <person name="Chain P.S."/>
            <person name="Chen A."/>
            <person name="Mavromatis K."/>
            <person name="Markowitz V."/>
            <person name="Szeto E."/>
            <person name="Mikhailova N."/>
            <person name="Pati A."/>
            <person name="Wagner M."/>
            <person name="Woyke T."/>
            <person name="Ollivier B."/>
            <person name="Klenk H.P."/>
            <person name="Spring S."/>
            <person name="Loy A."/>
        </authorList>
    </citation>
    <scope>NUCLEOTIDE SEQUENCE [LARGE SCALE GENOMIC DNA]</scope>
    <source>
        <strain evidence="5">DSM 22704 / JCM 16185 / SJ4</strain>
    </source>
</reference>
<dbReference type="KEGG" id="dai:Desaci_3972"/>
<keyword evidence="5" id="KW-1185">Reference proteome</keyword>
<evidence type="ECO:0000313" key="5">
    <source>
        <dbReference type="Proteomes" id="UP000002892"/>
    </source>
</evidence>
<dbReference type="STRING" id="646529.Desaci_3972"/>
<dbReference type="Proteomes" id="UP000002892">
    <property type="component" value="Chromosome"/>
</dbReference>
<proteinExistence type="predicted"/>